<feature type="transmembrane region" description="Helical" evidence="1">
    <location>
        <begin position="129"/>
        <end position="150"/>
    </location>
</feature>
<feature type="transmembrane region" description="Helical" evidence="1">
    <location>
        <begin position="305"/>
        <end position="328"/>
    </location>
</feature>
<dbReference type="InterPro" id="IPR008962">
    <property type="entry name" value="PapD-like_sf"/>
</dbReference>
<name>A0ABR1DRM0_NECAM</name>
<keyword evidence="3" id="KW-1185">Reference proteome</keyword>
<dbReference type="EMBL" id="JAVFWL010000005">
    <property type="protein sequence ID" value="KAK6753080.1"/>
    <property type="molecule type" value="Genomic_DNA"/>
</dbReference>
<dbReference type="SUPFAM" id="SSF49354">
    <property type="entry name" value="PapD-like"/>
    <property type="match status" value="1"/>
</dbReference>
<comment type="caution">
    <text evidence="2">The sequence shown here is derived from an EMBL/GenBank/DDBJ whole genome shotgun (WGS) entry which is preliminary data.</text>
</comment>
<evidence type="ECO:0000313" key="2">
    <source>
        <dbReference type="EMBL" id="KAK6753080.1"/>
    </source>
</evidence>
<reference evidence="2 3" key="1">
    <citation type="submission" date="2023-08" db="EMBL/GenBank/DDBJ databases">
        <title>A Necator americanus chromosomal reference genome.</title>
        <authorList>
            <person name="Ilik V."/>
            <person name="Petrzelkova K.J."/>
            <person name="Pardy F."/>
            <person name="Fuh T."/>
            <person name="Niatou-Singa F.S."/>
            <person name="Gouil Q."/>
            <person name="Baker L."/>
            <person name="Ritchie M.E."/>
            <person name="Jex A.R."/>
            <person name="Gazzola D."/>
            <person name="Li H."/>
            <person name="Toshio Fujiwara R."/>
            <person name="Zhan B."/>
            <person name="Aroian R.V."/>
            <person name="Pafco B."/>
            <person name="Schwarz E.M."/>
        </authorList>
    </citation>
    <scope>NUCLEOTIDE SEQUENCE [LARGE SCALE GENOMIC DNA]</scope>
    <source>
        <strain evidence="2 3">Aroian</strain>
        <tissue evidence="2">Whole animal</tissue>
    </source>
</reference>
<evidence type="ECO:0000256" key="1">
    <source>
        <dbReference type="SAM" id="Phobius"/>
    </source>
</evidence>
<accession>A0ABR1DRM0</accession>
<keyword evidence="1" id="KW-0812">Transmembrane</keyword>
<dbReference type="Proteomes" id="UP001303046">
    <property type="component" value="Unassembled WGS sequence"/>
</dbReference>
<feature type="transmembrane region" description="Helical" evidence="1">
    <location>
        <begin position="258"/>
        <end position="279"/>
    </location>
</feature>
<evidence type="ECO:0000313" key="3">
    <source>
        <dbReference type="Proteomes" id="UP001303046"/>
    </source>
</evidence>
<keyword evidence="1" id="KW-0472">Membrane</keyword>
<gene>
    <name evidence="2" type="primary">Necator_chrV.g17383</name>
    <name evidence="2" type="ORF">RB195_012593</name>
</gene>
<keyword evidence="1" id="KW-1133">Transmembrane helix</keyword>
<proteinExistence type="predicted"/>
<feature type="transmembrane region" description="Helical" evidence="1">
    <location>
        <begin position="171"/>
        <end position="194"/>
    </location>
</feature>
<sequence>MAYSYYLIAFLLYSPRCSGKTPVSFNISGSLHNRTARCATTFPPNCSDDACYSLVIHHEEGKILRLGCLSSISADKSLVCRNALSFSNNHSTCIDTGTRRVCCCHQTKESCNSLWEPHLIFPNLGKNEVVGLIAGVIAVLITFALLYSLLESSSRDLNLSGQRLQDGRITRFELNFGVIKVVIVVLLCICLWYPVLPQCQDHAEGVFEQKYQYIHQLTAFSSVGFFYCLYPLLLFLLDMNRLRVMYARSIISRTAYSIVSVAATVFSIVPLSLFVYYTAPLYRREFGTNYCKLGKQLLRIMLGKLLYGVYVAVGFVQEGALLFLIFNYHEVEKNEVRSPEKNTLKESFRDHLDTAKSDSTIEKEEALRISPLPFILVGRTETVLSLENLHASEWISLRALVSSPNSYSIRPQKVIIPPLRSSTISIQLLSDVDLPSAKEPGLLLQWFTIGENHLCVDVTRLWQRPYLVPRSNWKFYVLPIYHESVEDPRQESPLSASMA</sequence>
<protein>
    <submittedName>
        <fullName evidence="2">Uncharacterized protein</fullName>
    </submittedName>
</protein>
<organism evidence="2 3">
    <name type="scientific">Necator americanus</name>
    <name type="common">Human hookworm</name>
    <dbReference type="NCBI Taxonomy" id="51031"/>
    <lineage>
        <taxon>Eukaryota</taxon>
        <taxon>Metazoa</taxon>
        <taxon>Ecdysozoa</taxon>
        <taxon>Nematoda</taxon>
        <taxon>Chromadorea</taxon>
        <taxon>Rhabditida</taxon>
        <taxon>Rhabditina</taxon>
        <taxon>Rhabditomorpha</taxon>
        <taxon>Strongyloidea</taxon>
        <taxon>Ancylostomatidae</taxon>
        <taxon>Bunostominae</taxon>
        <taxon>Necator</taxon>
    </lineage>
</organism>
<feature type="transmembrane region" description="Helical" evidence="1">
    <location>
        <begin position="214"/>
        <end position="237"/>
    </location>
</feature>